<dbReference type="OrthoDB" id="1848022at2759"/>
<protein>
    <recommendedName>
        <fullName evidence="5">NAC domain-containing protein</fullName>
    </recommendedName>
</protein>
<dbReference type="GO" id="GO:0048731">
    <property type="term" value="P:system development"/>
    <property type="evidence" value="ECO:0007669"/>
    <property type="project" value="TreeGrafter"/>
</dbReference>
<dbReference type="SUPFAM" id="SSF101941">
    <property type="entry name" value="NAC domain"/>
    <property type="match status" value="1"/>
</dbReference>
<evidence type="ECO:0000313" key="7">
    <source>
        <dbReference type="Proteomes" id="UP001141806"/>
    </source>
</evidence>
<evidence type="ECO:0000256" key="4">
    <source>
        <dbReference type="ARBA" id="ARBA00023242"/>
    </source>
</evidence>
<accession>A0A9Q0H8N2</accession>
<keyword evidence="7" id="KW-1185">Reference proteome</keyword>
<dbReference type="Gene3D" id="2.170.150.80">
    <property type="entry name" value="NAC domain"/>
    <property type="match status" value="1"/>
</dbReference>
<name>A0A9Q0H8N2_9MAGN</name>
<comment type="caution">
    <text evidence="6">The sequence shown here is derived from an EMBL/GenBank/DDBJ whole genome shotgun (WGS) entry which is preliminary data.</text>
</comment>
<dbReference type="Pfam" id="PF02365">
    <property type="entry name" value="NAM"/>
    <property type="match status" value="1"/>
</dbReference>
<organism evidence="6 7">
    <name type="scientific">Protea cynaroides</name>
    <dbReference type="NCBI Taxonomy" id="273540"/>
    <lineage>
        <taxon>Eukaryota</taxon>
        <taxon>Viridiplantae</taxon>
        <taxon>Streptophyta</taxon>
        <taxon>Embryophyta</taxon>
        <taxon>Tracheophyta</taxon>
        <taxon>Spermatophyta</taxon>
        <taxon>Magnoliopsida</taxon>
        <taxon>Proteales</taxon>
        <taxon>Proteaceae</taxon>
        <taxon>Protea</taxon>
    </lineage>
</organism>
<dbReference type="GO" id="GO:0003677">
    <property type="term" value="F:DNA binding"/>
    <property type="evidence" value="ECO:0007669"/>
    <property type="project" value="UniProtKB-KW"/>
</dbReference>
<evidence type="ECO:0000256" key="1">
    <source>
        <dbReference type="ARBA" id="ARBA00023015"/>
    </source>
</evidence>
<gene>
    <name evidence="6" type="ORF">NE237_020218</name>
</gene>
<feature type="domain" description="NAC" evidence="5">
    <location>
        <begin position="16"/>
        <end position="168"/>
    </location>
</feature>
<evidence type="ECO:0000256" key="2">
    <source>
        <dbReference type="ARBA" id="ARBA00023125"/>
    </source>
</evidence>
<dbReference type="PANTHER" id="PTHR31719">
    <property type="entry name" value="NAC TRANSCRIPTION FACTOR 56"/>
    <property type="match status" value="1"/>
</dbReference>
<keyword evidence="1" id="KW-0805">Transcription regulation</keyword>
<evidence type="ECO:0000256" key="3">
    <source>
        <dbReference type="ARBA" id="ARBA00023163"/>
    </source>
</evidence>
<keyword evidence="2" id="KW-0238">DNA-binding</keyword>
<proteinExistence type="predicted"/>
<dbReference type="PROSITE" id="PS51005">
    <property type="entry name" value="NAC"/>
    <property type="match status" value="1"/>
</dbReference>
<keyword evidence="3" id="KW-0804">Transcription</keyword>
<sequence>MASSSSKKENSTTMELPVGFRFKPTEEELVRDYLSPKTLGQPLPAAEIEDIDVTVLYSQPPNKLEMISRGTTNECFFFIRYRCSQNGLASIRPVGNGQGFWKYDGEGIINNSDGHKLAIRISWTYYSGTPKNGKITRWVMFEYRLQMENDQCNNQEEEEWVLGRIKYSWSYGSPFKCAIGRFELREAIPCLFLFTKSRLEVWADVELQEAIHRRS</sequence>
<dbReference type="InterPro" id="IPR036093">
    <property type="entry name" value="NAC_dom_sf"/>
</dbReference>
<dbReference type="GO" id="GO:0006355">
    <property type="term" value="P:regulation of DNA-templated transcription"/>
    <property type="evidence" value="ECO:0007669"/>
    <property type="project" value="InterPro"/>
</dbReference>
<keyword evidence="4" id="KW-0539">Nucleus</keyword>
<reference evidence="6" key="1">
    <citation type="journal article" date="2023" name="Plant J.">
        <title>The genome of the king protea, Protea cynaroides.</title>
        <authorList>
            <person name="Chang J."/>
            <person name="Duong T.A."/>
            <person name="Schoeman C."/>
            <person name="Ma X."/>
            <person name="Roodt D."/>
            <person name="Barker N."/>
            <person name="Li Z."/>
            <person name="Van de Peer Y."/>
            <person name="Mizrachi E."/>
        </authorList>
    </citation>
    <scope>NUCLEOTIDE SEQUENCE</scope>
    <source>
        <tissue evidence="6">Young leaves</tissue>
    </source>
</reference>
<dbReference type="Proteomes" id="UP001141806">
    <property type="component" value="Unassembled WGS sequence"/>
</dbReference>
<evidence type="ECO:0000313" key="6">
    <source>
        <dbReference type="EMBL" id="KAJ4960308.1"/>
    </source>
</evidence>
<dbReference type="InterPro" id="IPR003441">
    <property type="entry name" value="NAC-dom"/>
</dbReference>
<dbReference type="PANTHER" id="PTHR31719:SF123">
    <property type="entry name" value="NAC DOMAIN-CONTAINING PROTEIN"/>
    <property type="match status" value="1"/>
</dbReference>
<dbReference type="EMBL" id="JAMYWD010000009">
    <property type="protein sequence ID" value="KAJ4960308.1"/>
    <property type="molecule type" value="Genomic_DNA"/>
</dbReference>
<dbReference type="AlphaFoldDB" id="A0A9Q0H8N2"/>
<evidence type="ECO:0000259" key="5">
    <source>
        <dbReference type="PROSITE" id="PS51005"/>
    </source>
</evidence>